<gene>
    <name evidence="1" type="ORF">KI387_024202</name>
</gene>
<keyword evidence="2" id="KW-1185">Reference proteome</keyword>
<organism evidence="1 2">
    <name type="scientific">Taxus chinensis</name>
    <name type="common">Chinese yew</name>
    <name type="synonym">Taxus wallichiana var. chinensis</name>
    <dbReference type="NCBI Taxonomy" id="29808"/>
    <lineage>
        <taxon>Eukaryota</taxon>
        <taxon>Viridiplantae</taxon>
        <taxon>Streptophyta</taxon>
        <taxon>Embryophyta</taxon>
        <taxon>Tracheophyta</taxon>
        <taxon>Spermatophyta</taxon>
        <taxon>Pinopsida</taxon>
        <taxon>Pinidae</taxon>
        <taxon>Conifers II</taxon>
        <taxon>Cupressales</taxon>
        <taxon>Taxaceae</taxon>
        <taxon>Taxus</taxon>
    </lineage>
</organism>
<dbReference type="EMBL" id="JAHRHJ020000005">
    <property type="protein sequence ID" value="KAH9315575.1"/>
    <property type="molecule type" value="Genomic_DNA"/>
</dbReference>
<comment type="caution">
    <text evidence="1">The sequence shown here is derived from an EMBL/GenBank/DDBJ whole genome shotgun (WGS) entry which is preliminary data.</text>
</comment>
<reference evidence="1 2" key="1">
    <citation type="journal article" date="2021" name="Nat. Plants">
        <title>The Taxus genome provides insights into paclitaxel biosynthesis.</title>
        <authorList>
            <person name="Xiong X."/>
            <person name="Gou J."/>
            <person name="Liao Q."/>
            <person name="Li Y."/>
            <person name="Zhou Q."/>
            <person name="Bi G."/>
            <person name="Li C."/>
            <person name="Du R."/>
            <person name="Wang X."/>
            <person name="Sun T."/>
            <person name="Guo L."/>
            <person name="Liang H."/>
            <person name="Lu P."/>
            <person name="Wu Y."/>
            <person name="Zhang Z."/>
            <person name="Ro D.K."/>
            <person name="Shang Y."/>
            <person name="Huang S."/>
            <person name="Yan J."/>
        </authorList>
    </citation>
    <scope>NUCLEOTIDE SEQUENCE [LARGE SCALE GENOMIC DNA]</scope>
    <source>
        <strain evidence="1">Ta-2019</strain>
    </source>
</reference>
<dbReference type="Proteomes" id="UP000824469">
    <property type="component" value="Unassembled WGS sequence"/>
</dbReference>
<sequence length="105" mass="12210">MCHKLKETKENRDEIKEKVEHLTKVLLKLSKPPKSTPSSSTPIRFDFSSVPMIKKINEKGELVDEWIQRLLLQGKEVIDDTMEVYKSLEDINKDGEKMDDEFSSD</sequence>
<dbReference type="AlphaFoldDB" id="A0AA38LBA8"/>
<evidence type="ECO:0000313" key="1">
    <source>
        <dbReference type="EMBL" id="KAH9315575.1"/>
    </source>
</evidence>
<protein>
    <submittedName>
        <fullName evidence="1">Uncharacterized protein</fullName>
    </submittedName>
</protein>
<proteinExistence type="predicted"/>
<name>A0AA38LBA8_TAXCH</name>
<accession>A0AA38LBA8</accession>
<evidence type="ECO:0000313" key="2">
    <source>
        <dbReference type="Proteomes" id="UP000824469"/>
    </source>
</evidence>
<feature type="non-terminal residue" evidence="1">
    <location>
        <position position="105"/>
    </location>
</feature>